<reference evidence="4 5" key="1">
    <citation type="submission" date="2015-12" db="EMBL/GenBank/DDBJ databases">
        <title>Draft Genome Sequence of Olsenella scatoligenes SK9K4T; a Producer of 3-Methylindole- (skatole) and 4-Methylphenol- (p-cresol) Isolated from Pig Feces.</title>
        <authorList>
            <person name="Li X."/>
            <person name="Borg B."/>
            <person name="Canibe N."/>
        </authorList>
    </citation>
    <scope>NUCLEOTIDE SEQUENCE [LARGE SCALE GENOMIC DNA]</scope>
    <source>
        <strain evidence="4 5">SK9K4</strain>
    </source>
</reference>
<comment type="function">
    <text evidence="3">Nucleotide-binding protein.</text>
</comment>
<dbReference type="AlphaFoldDB" id="A0A117J463"/>
<sequence length="165" mass="17984">MAKDSSFDVVSVVDMQEVDNAYQQATREISQRYDLKGTGASLTLAKGEGTFTVEAPSDFVAGQVRDILGSKLVKRGVDLTALRWDKPQAASGMSVRQQGHLVQGIDADLAKKISKDIRDSKIKAKAAIEGDKLRVSSPSKDALQQVIALLRGNDYGQPLQYVNYR</sequence>
<evidence type="ECO:0000313" key="5">
    <source>
        <dbReference type="Proteomes" id="UP000054078"/>
    </source>
</evidence>
<protein>
    <recommendedName>
        <fullName evidence="3">Nucleotide-binding protein AUL39_04700</fullName>
    </recommendedName>
</protein>
<dbReference type="Pfam" id="PF04461">
    <property type="entry name" value="YajQ"/>
    <property type="match status" value="1"/>
</dbReference>
<dbReference type="Gene3D" id="3.30.70.860">
    <property type="match status" value="1"/>
</dbReference>
<accession>A0A117J463</accession>
<dbReference type="PANTHER" id="PTHR30476">
    <property type="entry name" value="UPF0234 PROTEIN YAJQ"/>
    <property type="match status" value="1"/>
</dbReference>
<evidence type="ECO:0000313" key="4">
    <source>
        <dbReference type="EMBL" id="KUH58316.1"/>
    </source>
</evidence>
<comment type="caution">
    <text evidence="4">The sequence shown here is derived from an EMBL/GenBank/DDBJ whole genome shotgun (WGS) entry which is preliminary data.</text>
</comment>
<proteinExistence type="inferred from homology"/>
<dbReference type="InterPro" id="IPR007551">
    <property type="entry name" value="YajQ/Smlt4090-like"/>
</dbReference>
<dbReference type="GO" id="GO:0000166">
    <property type="term" value="F:nucleotide binding"/>
    <property type="evidence" value="ECO:0007669"/>
    <property type="project" value="UniProtKB-UniRule"/>
</dbReference>
<name>A0A117J463_TRASO</name>
<dbReference type="InterPro" id="IPR035571">
    <property type="entry name" value="UPF0234-like_C"/>
</dbReference>
<dbReference type="InterPro" id="IPR036183">
    <property type="entry name" value="YajQ-like_sf"/>
</dbReference>
<evidence type="ECO:0000256" key="1">
    <source>
        <dbReference type="ARBA" id="ARBA00022741"/>
    </source>
</evidence>
<dbReference type="HAMAP" id="MF_00632">
    <property type="entry name" value="UPF0234"/>
    <property type="match status" value="1"/>
</dbReference>
<dbReference type="Gene3D" id="3.30.70.990">
    <property type="entry name" value="YajQ-like, domain 2"/>
    <property type="match status" value="1"/>
</dbReference>
<dbReference type="PANTHER" id="PTHR30476:SF0">
    <property type="entry name" value="UPF0234 PROTEIN YAJQ"/>
    <property type="match status" value="1"/>
</dbReference>
<dbReference type="Proteomes" id="UP000054078">
    <property type="component" value="Unassembled WGS sequence"/>
</dbReference>
<evidence type="ECO:0000256" key="3">
    <source>
        <dbReference type="HAMAP-Rule" id="MF_00632"/>
    </source>
</evidence>
<organism evidence="4 5">
    <name type="scientific">Tractidigestivibacter scatoligenes</name>
    <name type="common">Olsenella scatoligenes</name>
    <dbReference type="NCBI Taxonomy" id="1299998"/>
    <lineage>
        <taxon>Bacteria</taxon>
        <taxon>Bacillati</taxon>
        <taxon>Actinomycetota</taxon>
        <taxon>Coriobacteriia</taxon>
        <taxon>Coriobacteriales</taxon>
        <taxon>Atopobiaceae</taxon>
        <taxon>Tractidigestivibacter</taxon>
    </lineage>
</organism>
<evidence type="ECO:0000256" key="2">
    <source>
        <dbReference type="ARBA" id="ARBA00093450"/>
    </source>
</evidence>
<dbReference type="SUPFAM" id="SSF89963">
    <property type="entry name" value="YajQ-like"/>
    <property type="match status" value="2"/>
</dbReference>
<comment type="similarity">
    <text evidence="2 3">Belongs to the YajQ family.</text>
</comment>
<keyword evidence="5" id="KW-1185">Reference proteome</keyword>
<gene>
    <name evidence="4" type="ORF">AUL39_04700</name>
</gene>
<dbReference type="OrthoDB" id="9801447at2"/>
<keyword evidence="1 3" id="KW-0547">Nucleotide-binding</keyword>
<dbReference type="GO" id="GO:0005829">
    <property type="term" value="C:cytosol"/>
    <property type="evidence" value="ECO:0007669"/>
    <property type="project" value="TreeGrafter"/>
</dbReference>
<dbReference type="NCBIfam" id="NF003819">
    <property type="entry name" value="PRK05412.1"/>
    <property type="match status" value="1"/>
</dbReference>
<dbReference type="CDD" id="cd11740">
    <property type="entry name" value="YajQ_like"/>
    <property type="match status" value="1"/>
</dbReference>
<dbReference type="RefSeq" id="WP_059054235.1">
    <property type="nucleotide sequence ID" value="NZ_JAZHSO010000018.1"/>
</dbReference>
<dbReference type="InterPro" id="IPR035570">
    <property type="entry name" value="UPF0234_N"/>
</dbReference>
<dbReference type="EMBL" id="LOJF01000009">
    <property type="protein sequence ID" value="KUH58316.1"/>
    <property type="molecule type" value="Genomic_DNA"/>
</dbReference>
<dbReference type="STRING" id="1299998.AUL39_04700"/>